<proteinExistence type="predicted"/>
<evidence type="ECO:0000313" key="1">
    <source>
        <dbReference type="Proteomes" id="UP000887579"/>
    </source>
</evidence>
<evidence type="ECO:0000313" key="2">
    <source>
        <dbReference type="WBParaSite" id="ES5_v2.g8669.t1"/>
    </source>
</evidence>
<sequence>MQEFVTGKPEWNGTFMKYNTRCRVIDAEPGNVKYEFDVTKDVVNTIGTLHGGCIATLLGVCMANLVYDGKGFTQQLGLAVNTSISYLNAAKIGDTIIIQANTLKHGKKLAFLEAKVFRKSDNKILAVGKQTLAIIPKEKMMQQ</sequence>
<protein>
    <submittedName>
        <fullName evidence="2">Thioesterase domain-containing protein</fullName>
    </submittedName>
</protein>
<accession>A0AC34GVB6</accession>
<dbReference type="Proteomes" id="UP000887579">
    <property type="component" value="Unplaced"/>
</dbReference>
<name>A0AC34GVB6_9BILA</name>
<organism evidence="1 2">
    <name type="scientific">Panagrolaimus sp. ES5</name>
    <dbReference type="NCBI Taxonomy" id="591445"/>
    <lineage>
        <taxon>Eukaryota</taxon>
        <taxon>Metazoa</taxon>
        <taxon>Ecdysozoa</taxon>
        <taxon>Nematoda</taxon>
        <taxon>Chromadorea</taxon>
        <taxon>Rhabditida</taxon>
        <taxon>Tylenchina</taxon>
        <taxon>Panagrolaimomorpha</taxon>
        <taxon>Panagrolaimoidea</taxon>
        <taxon>Panagrolaimidae</taxon>
        <taxon>Panagrolaimus</taxon>
    </lineage>
</organism>
<reference evidence="2" key="1">
    <citation type="submission" date="2022-11" db="UniProtKB">
        <authorList>
            <consortium name="WormBaseParasite"/>
        </authorList>
    </citation>
    <scope>IDENTIFICATION</scope>
</reference>
<dbReference type="WBParaSite" id="ES5_v2.g8669.t1">
    <property type="protein sequence ID" value="ES5_v2.g8669.t1"/>
    <property type="gene ID" value="ES5_v2.g8669"/>
</dbReference>